<dbReference type="OrthoDB" id="448448at2759"/>
<keyword evidence="6" id="KW-0238">DNA-binding</keyword>
<dbReference type="GO" id="GO:0005524">
    <property type="term" value="F:ATP binding"/>
    <property type="evidence" value="ECO:0007669"/>
    <property type="project" value="UniProtKB-KW"/>
</dbReference>
<dbReference type="EMBL" id="CAJPEV010001278">
    <property type="protein sequence ID" value="CAG0891821.1"/>
    <property type="molecule type" value="Genomic_DNA"/>
</dbReference>
<proteinExistence type="inferred from homology"/>
<dbReference type="PANTHER" id="PTHR45797:SF3">
    <property type="entry name" value="TRANSCRIPTIONAL REGULATOR ATRX HOMOLOG"/>
    <property type="match status" value="1"/>
</dbReference>
<dbReference type="PANTHER" id="PTHR45797">
    <property type="entry name" value="RAD54-LIKE"/>
    <property type="match status" value="1"/>
</dbReference>
<dbReference type="GO" id="GO:0016887">
    <property type="term" value="F:ATP hydrolysis activity"/>
    <property type="evidence" value="ECO:0007669"/>
    <property type="project" value="InterPro"/>
</dbReference>
<evidence type="ECO:0000256" key="3">
    <source>
        <dbReference type="ARBA" id="ARBA00022741"/>
    </source>
</evidence>
<comment type="subcellular location">
    <subcellularLocation>
        <location evidence="1">Nucleus</location>
    </subcellularLocation>
</comment>
<evidence type="ECO:0000256" key="5">
    <source>
        <dbReference type="ARBA" id="ARBA00022840"/>
    </source>
</evidence>
<accession>A0A7R9A7H2</accession>
<evidence type="ECO:0000313" key="9">
    <source>
        <dbReference type="Proteomes" id="UP000677054"/>
    </source>
</evidence>
<keyword evidence="4" id="KW-0378">Hydrolase</keyword>
<sequence length="192" mass="22746">MKKGTMEERIYDRQVTKLSLSCRVVDEQQIERHFNAADLNELYRFEPDGDNQEIPPVPKDRLLAELWKRQKQWIFSYHMHDSLLKNKEEEELTEEERKAAWEEFENEKTASIQTGFSAFFPTVEQMNNLLNHAKTQLTVQNPELGEEEVMQLASQRVQETLKRIRKGGEYYQRPQGGLPTRRMIRHISHSQA</sequence>
<dbReference type="GO" id="GO:0004386">
    <property type="term" value="F:helicase activity"/>
    <property type="evidence" value="ECO:0007669"/>
    <property type="project" value="UniProtKB-KW"/>
</dbReference>
<dbReference type="EMBL" id="LR900795">
    <property type="protein sequence ID" value="CAD7246934.1"/>
    <property type="molecule type" value="Genomic_DNA"/>
</dbReference>
<dbReference type="AlphaFoldDB" id="A0A7R9A7H2"/>
<comment type="similarity">
    <text evidence="2">Belongs to the SNF2/RAD54 helicase family.</text>
</comment>
<evidence type="ECO:0000256" key="2">
    <source>
        <dbReference type="ARBA" id="ARBA00007025"/>
    </source>
</evidence>
<dbReference type="InterPro" id="IPR027417">
    <property type="entry name" value="P-loop_NTPase"/>
</dbReference>
<keyword evidence="7" id="KW-0539">Nucleus</keyword>
<dbReference type="Proteomes" id="UP000677054">
    <property type="component" value="Unassembled WGS sequence"/>
</dbReference>
<dbReference type="Gene3D" id="3.40.50.300">
    <property type="entry name" value="P-loop containing nucleotide triphosphate hydrolases"/>
    <property type="match status" value="1"/>
</dbReference>
<keyword evidence="5" id="KW-0067">ATP-binding</keyword>
<dbReference type="GO" id="GO:0003677">
    <property type="term" value="F:DNA binding"/>
    <property type="evidence" value="ECO:0007669"/>
    <property type="project" value="UniProtKB-KW"/>
</dbReference>
<evidence type="ECO:0000256" key="7">
    <source>
        <dbReference type="ARBA" id="ARBA00023242"/>
    </source>
</evidence>
<gene>
    <name evidence="8" type="ORF">DSTB1V02_LOCUS6776</name>
</gene>
<keyword evidence="3" id="KW-0547">Nucleotide-binding</keyword>
<reference evidence="8" key="1">
    <citation type="submission" date="2020-11" db="EMBL/GenBank/DDBJ databases">
        <authorList>
            <person name="Tran Van P."/>
        </authorList>
    </citation>
    <scope>NUCLEOTIDE SEQUENCE</scope>
</reference>
<dbReference type="InterPro" id="IPR044574">
    <property type="entry name" value="ARIP4-like"/>
</dbReference>
<dbReference type="GO" id="GO:0005634">
    <property type="term" value="C:nucleus"/>
    <property type="evidence" value="ECO:0007669"/>
    <property type="project" value="UniProtKB-SubCell"/>
</dbReference>
<keyword evidence="4" id="KW-0347">Helicase</keyword>
<protein>
    <submittedName>
        <fullName evidence="8">Uncharacterized protein</fullName>
    </submittedName>
</protein>
<keyword evidence="9" id="KW-1185">Reference proteome</keyword>
<evidence type="ECO:0000256" key="1">
    <source>
        <dbReference type="ARBA" id="ARBA00004123"/>
    </source>
</evidence>
<dbReference type="Gene3D" id="1.20.120.850">
    <property type="entry name" value="SWI2/SNF2 ATPases, N-terminal domain"/>
    <property type="match status" value="1"/>
</dbReference>
<name>A0A7R9A7H2_9CRUS</name>
<evidence type="ECO:0000313" key="8">
    <source>
        <dbReference type="EMBL" id="CAD7246934.1"/>
    </source>
</evidence>
<evidence type="ECO:0000256" key="6">
    <source>
        <dbReference type="ARBA" id="ARBA00023125"/>
    </source>
</evidence>
<evidence type="ECO:0000256" key="4">
    <source>
        <dbReference type="ARBA" id="ARBA00022806"/>
    </source>
</evidence>
<organism evidence="8">
    <name type="scientific">Darwinula stevensoni</name>
    <dbReference type="NCBI Taxonomy" id="69355"/>
    <lineage>
        <taxon>Eukaryota</taxon>
        <taxon>Metazoa</taxon>
        <taxon>Ecdysozoa</taxon>
        <taxon>Arthropoda</taxon>
        <taxon>Crustacea</taxon>
        <taxon>Oligostraca</taxon>
        <taxon>Ostracoda</taxon>
        <taxon>Podocopa</taxon>
        <taxon>Podocopida</taxon>
        <taxon>Darwinulocopina</taxon>
        <taxon>Darwinuloidea</taxon>
        <taxon>Darwinulidae</taxon>
        <taxon>Darwinula</taxon>
    </lineage>
</organism>